<reference evidence="3" key="1">
    <citation type="submission" date="2025-08" db="UniProtKB">
        <authorList>
            <consortium name="RefSeq"/>
        </authorList>
    </citation>
    <scope>IDENTIFICATION</scope>
    <source>
        <tissue evidence="3">Silk gland</tissue>
    </source>
</reference>
<dbReference type="KEGG" id="bman:114246771"/>
<dbReference type="GO" id="GO:0006974">
    <property type="term" value="P:DNA damage response"/>
    <property type="evidence" value="ECO:0007669"/>
    <property type="project" value="InterPro"/>
</dbReference>
<dbReference type="GO" id="GO:0006631">
    <property type="term" value="P:fatty acid metabolic process"/>
    <property type="evidence" value="ECO:0007669"/>
    <property type="project" value="TreeGrafter"/>
</dbReference>
<dbReference type="InterPro" id="IPR037151">
    <property type="entry name" value="AlkB-like_sf"/>
</dbReference>
<organism evidence="2 3">
    <name type="scientific">Bombyx mandarina</name>
    <name type="common">Wild silk moth</name>
    <name type="synonym">Wild silkworm</name>
    <dbReference type="NCBI Taxonomy" id="7092"/>
    <lineage>
        <taxon>Eukaryota</taxon>
        <taxon>Metazoa</taxon>
        <taxon>Ecdysozoa</taxon>
        <taxon>Arthropoda</taxon>
        <taxon>Hexapoda</taxon>
        <taxon>Insecta</taxon>
        <taxon>Pterygota</taxon>
        <taxon>Neoptera</taxon>
        <taxon>Endopterygota</taxon>
        <taxon>Lepidoptera</taxon>
        <taxon>Glossata</taxon>
        <taxon>Ditrysia</taxon>
        <taxon>Bombycoidea</taxon>
        <taxon>Bombycidae</taxon>
        <taxon>Bombycinae</taxon>
        <taxon>Bombyx</taxon>
    </lineage>
</organism>
<keyword evidence="3" id="KW-0560">Oxidoreductase</keyword>
<evidence type="ECO:0000256" key="1">
    <source>
        <dbReference type="ARBA" id="ARBA00001954"/>
    </source>
</evidence>
<dbReference type="GO" id="GO:0005759">
    <property type="term" value="C:mitochondrial matrix"/>
    <property type="evidence" value="ECO:0007669"/>
    <property type="project" value="TreeGrafter"/>
</dbReference>
<dbReference type="AlphaFoldDB" id="A0A6J2K4P5"/>
<name>A0A6J2K4P5_BOMMA</name>
<comment type="cofactor">
    <cofactor evidence="1">
        <name>Fe(2+)</name>
        <dbReference type="ChEBI" id="CHEBI:29033"/>
    </cofactor>
</comment>
<evidence type="ECO:0000313" key="2">
    <source>
        <dbReference type="Proteomes" id="UP000504629"/>
    </source>
</evidence>
<dbReference type="GO" id="GO:0051213">
    <property type="term" value="F:dioxygenase activity"/>
    <property type="evidence" value="ECO:0007669"/>
    <property type="project" value="UniProtKB-KW"/>
</dbReference>
<keyword evidence="3" id="KW-0223">Dioxygenase</keyword>
<protein>
    <submittedName>
        <fullName evidence="3">Alpha-ketoglutarate-dependent dioxygenase alkB homolog 7, mitochondrial</fullName>
    </submittedName>
</protein>
<accession>A0A6J2K4P5</accession>
<evidence type="ECO:0000313" key="3">
    <source>
        <dbReference type="RefSeq" id="XP_028035259.1"/>
    </source>
</evidence>
<dbReference type="PANTHER" id="PTHR21052">
    <property type="entry name" value="SPERMATOGENESIS ASSOCIATED 11-RELATED"/>
    <property type="match status" value="1"/>
</dbReference>
<sequence length="242" mass="27841">MRLLTFSFLKNCTLKSFFNGKPRKYSRVTQTEPKIPQLKGDPNYIEISPTWGTDIKPELRAAILQDMQVYPGFVTEEEEASLLAELEPYLKRMRYEFDHWDDAIQGFRETERSQFKPENQVILDRVKALAFTTDTLPHVHVLDLAAAGFIKPHIDAVRFCGDVIAGVCLCSSAVMRLEHQHEPALALHALLERRALYVMKGVARYEFTHAVLGGERSQWRHRPVPRRRRVAVLCRARPEPSS</sequence>
<proteinExistence type="predicted"/>
<dbReference type="Gene3D" id="2.60.120.590">
    <property type="entry name" value="Alpha-ketoglutarate-dependent dioxygenase AlkB-like"/>
    <property type="match status" value="1"/>
</dbReference>
<gene>
    <name evidence="3" type="primary">LOC114246771</name>
</gene>
<dbReference type="SUPFAM" id="SSF51197">
    <property type="entry name" value="Clavaminate synthase-like"/>
    <property type="match status" value="1"/>
</dbReference>
<dbReference type="PANTHER" id="PTHR21052:SF0">
    <property type="entry name" value="ALPHA-KETOGLUTARATE-DEPENDENT DIOXYGENASE ALKB HOMOLOG 7, MITOCHONDRIAL"/>
    <property type="match status" value="1"/>
</dbReference>
<keyword evidence="2" id="KW-1185">Reference proteome</keyword>
<dbReference type="Proteomes" id="UP000504629">
    <property type="component" value="Unplaced"/>
</dbReference>
<dbReference type="GeneID" id="114246771"/>
<dbReference type="RefSeq" id="XP_028035259.1">
    <property type="nucleotide sequence ID" value="XM_028179458.1"/>
</dbReference>
<dbReference type="OrthoDB" id="28127at2759"/>
<dbReference type="InterPro" id="IPR032870">
    <property type="entry name" value="ALKBH7-like"/>
</dbReference>